<organism evidence="2 3">
    <name type="scientific">Phytohabitans suffuscus</name>
    <dbReference type="NCBI Taxonomy" id="624315"/>
    <lineage>
        <taxon>Bacteria</taxon>
        <taxon>Bacillati</taxon>
        <taxon>Actinomycetota</taxon>
        <taxon>Actinomycetes</taxon>
        <taxon>Micromonosporales</taxon>
        <taxon>Micromonosporaceae</taxon>
    </lineage>
</organism>
<evidence type="ECO:0000313" key="2">
    <source>
        <dbReference type="EMBL" id="BCB85993.1"/>
    </source>
</evidence>
<accession>A0A6F8YIY3</accession>
<dbReference type="KEGG" id="psuu:Psuf_033060"/>
<protein>
    <submittedName>
        <fullName evidence="2">Uncharacterized protein</fullName>
    </submittedName>
</protein>
<proteinExistence type="predicted"/>
<evidence type="ECO:0000256" key="1">
    <source>
        <dbReference type="SAM" id="MobiDB-lite"/>
    </source>
</evidence>
<dbReference type="Proteomes" id="UP000503011">
    <property type="component" value="Chromosome"/>
</dbReference>
<keyword evidence="3" id="KW-1185">Reference proteome</keyword>
<gene>
    <name evidence="2" type="ORF">Psuf_033060</name>
</gene>
<sequence length="48" mass="5468">MAAPLGSDPATERLGWAVAHLPARATRDRIPEPEGDDRCRREKRWRIS</sequence>
<reference evidence="2 3" key="1">
    <citation type="submission" date="2020-03" db="EMBL/GenBank/DDBJ databases">
        <title>Whole genome shotgun sequence of Phytohabitans suffuscus NBRC 105367.</title>
        <authorList>
            <person name="Komaki H."/>
            <person name="Tamura T."/>
        </authorList>
    </citation>
    <scope>NUCLEOTIDE SEQUENCE [LARGE SCALE GENOMIC DNA]</scope>
    <source>
        <strain evidence="2 3">NBRC 105367</strain>
    </source>
</reference>
<feature type="region of interest" description="Disordered" evidence="1">
    <location>
        <begin position="23"/>
        <end position="48"/>
    </location>
</feature>
<reference evidence="2 3" key="2">
    <citation type="submission" date="2020-03" db="EMBL/GenBank/DDBJ databases">
        <authorList>
            <person name="Ichikawa N."/>
            <person name="Kimura A."/>
            <person name="Kitahashi Y."/>
            <person name="Uohara A."/>
        </authorList>
    </citation>
    <scope>NUCLEOTIDE SEQUENCE [LARGE SCALE GENOMIC DNA]</scope>
    <source>
        <strain evidence="2 3">NBRC 105367</strain>
    </source>
</reference>
<dbReference type="EMBL" id="AP022871">
    <property type="protein sequence ID" value="BCB85993.1"/>
    <property type="molecule type" value="Genomic_DNA"/>
</dbReference>
<dbReference type="RefSeq" id="WP_173157854.1">
    <property type="nucleotide sequence ID" value="NZ_AP022871.1"/>
</dbReference>
<feature type="compositionally biased region" description="Basic and acidic residues" evidence="1">
    <location>
        <begin position="25"/>
        <end position="40"/>
    </location>
</feature>
<name>A0A6F8YIY3_9ACTN</name>
<dbReference type="AlphaFoldDB" id="A0A6F8YIY3"/>
<evidence type="ECO:0000313" key="3">
    <source>
        <dbReference type="Proteomes" id="UP000503011"/>
    </source>
</evidence>